<comment type="caution">
    <text evidence="3">The sequence shown here is derived from an EMBL/GenBank/DDBJ whole genome shotgun (WGS) entry which is preliminary data.</text>
</comment>
<dbReference type="InterPro" id="IPR002625">
    <property type="entry name" value="Smr_dom"/>
</dbReference>
<keyword evidence="4" id="KW-1185">Reference proteome</keyword>
<evidence type="ECO:0000259" key="2">
    <source>
        <dbReference type="PROSITE" id="PS50828"/>
    </source>
</evidence>
<name>A0A3N0VED3_9GAMM</name>
<reference evidence="3 4" key="1">
    <citation type="submission" date="2018-10" db="EMBL/GenBank/DDBJ databases">
        <authorList>
            <person name="Chen W.-M."/>
        </authorList>
    </citation>
    <scope>NUCLEOTIDE SEQUENCE [LARGE SCALE GENOMIC DNA]</scope>
    <source>
        <strain evidence="3 4">THS-13</strain>
    </source>
</reference>
<dbReference type="Proteomes" id="UP000282106">
    <property type="component" value="Unassembled WGS sequence"/>
</dbReference>
<feature type="region of interest" description="Disordered" evidence="1">
    <location>
        <begin position="1"/>
        <end position="42"/>
    </location>
</feature>
<feature type="domain" description="Smr" evidence="2">
    <location>
        <begin position="95"/>
        <end position="176"/>
    </location>
</feature>
<evidence type="ECO:0000313" key="3">
    <source>
        <dbReference type="EMBL" id="ROH91133.1"/>
    </source>
</evidence>
<sequence>MTPDDDSSVDLLSALPGLVRLPPSDRLPPALKPLPPPRPRQQELDDSAVLVELLQDPLHPEDFESGDTLTYRAPGIQDSVWRKLRRGQYRIQSELDLHGLNRDGARSEVALFLAHCQSQAYRCVRIVHGKGNGSPNSGPVIKRYLDGWLRKRRDVLAFCSARACDGGTGAVYVLLRASGS</sequence>
<accession>A0A3N0VED3</accession>
<dbReference type="FunCoup" id="A0A3N0VED3">
    <property type="interactions" value="34"/>
</dbReference>
<proteinExistence type="predicted"/>
<dbReference type="PANTHER" id="PTHR35562">
    <property type="entry name" value="DNA ENDONUCLEASE SMRA-RELATED"/>
    <property type="match status" value="1"/>
</dbReference>
<dbReference type="EMBL" id="RJVO01000003">
    <property type="protein sequence ID" value="ROH91133.1"/>
    <property type="molecule type" value="Genomic_DNA"/>
</dbReference>
<gene>
    <name evidence="3" type="ORF">ED208_09245</name>
</gene>
<dbReference type="Pfam" id="PF01713">
    <property type="entry name" value="Smr"/>
    <property type="match status" value="1"/>
</dbReference>
<dbReference type="GO" id="GO:0004520">
    <property type="term" value="F:DNA endonuclease activity"/>
    <property type="evidence" value="ECO:0007669"/>
    <property type="project" value="TreeGrafter"/>
</dbReference>
<dbReference type="SUPFAM" id="SSF160443">
    <property type="entry name" value="SMR domain-like"/>
    <property type="match status" value="1"/>
</dbReference>
<dbReference type="Gene3D" id="3.30.1370.110">
    <property type="match status" value="1"/>
</dbReference>
<feature type="compositionally biased region" description="Pro residues" evidence="1">
    <location>
        <begin position="30"/>
        <end position="39"/>
    </location>
</feature>
<dbReference type="InParanoid" id="A0A3N0VED3"/>
<dbReference type="SMART" id="SM00463">
    <property type="entry name" value="SMR"/>
    <property type="match status" value="1"/>
</dbReference>
<evidence type="ECO:0000256" key="1">
    <source>
        <dbReference type="SAM" id="MobiDB-lite"/>
    </source>
</evidence>
<dbReference type="AlphaFoldDB" id="A0A3N0VED3"/>
<dbReference type="RefSeq" id="WP_123211588.1">
    <property type="nucleotide sequence ID" value="NZ_RJVO01000003.1"/>
</dbReference>
<protein>
    <recommendedName>
        <fullName evidence="2">Smr domain-containing protein</fullName>
    </recommendedName>
</protein>
<evidence type="ECO:0000313" key="4">
    <source>
        <dbReference type="Proteomes" id="UP000282106"/>
    </source>
</evidence>
<dbReference type="InterPro" id="IPR036063">
    <property type="entry name" value="Smr_dom_sf"/>
</dbReference>
<organism evidence="3 4">
    <name type="scientific">Stagnimonas aquatica</name>
    <dbReference type="NCBI Taxonomy" id="2689987"/>
    <lineage>
        <taxon>Bacteria</taxon>
        <taxon>Pseudomonadati</taxon>
        <taxon>Pseudomonadota</taxon>
        <taxon>Gammaproteobacteria</taxon>
        <taxon>Nevskiales</taxon>
        <taxon>Nevskiaceae</taxon>
        <taxon>Stagnimonas</taxon>
    </lineage>
</organism>
<dbReference type="PANTHER" id="PTHR35562:SF2">
    <property type="entry name" value="DNA ENDONUCLEASE SMRA-RELATED"/>
    <property type="match status" value="1"/>
</dbReference>
<dbReference type="PROSITE" id="PS50828">
    <property type="entry name" value="SMR"/>
    <property type="match status" value="1"/>
</dbReference>